<evidence type="ECO:0000256" key="10">
    <source>
        <dbReference type="SAM" id="SignalP"/>
    </source>
</evidence>
<feature type="chain" id="PRO_5046771427" description="Xaa-Pro dipeptidyl-peptidase" evidence="10">
    <location>
        <begin position="34"/>
        <end position="650"/>
    </location>
</feature>
<dbReference type="Proteomes" id="UP001500266">
    <property type="component" value="Unassembled WGS sequence"/>
</dbReference>
<dbReference type="InterPro" id="IPR013736">
    <property type="entry name" value="Xaa-Pro_dipept_C"/>
</dbReference>
<dbReference type="Pfam" id="PF08530">
    <property type="entry name" value="PepX_C"/>
    <property type="match status" value="1"/>
</dbReference>
<dbReference type="Pfam" id="PF02129">
    <property type="entry name" value="Peptidase_S15"/>
    <property type="match status" value="1"/>
</dbReference>
<sequence length="650" mass="70179">MTRRPLPGPAGRAAGALALAAALAAATAPPAGAAARPSVPTIKVVDGETQPVFSRADAVTQTVDIETEVDSDRDGVRDRVRLRIMRPKETDRGLRVPTILEPSPYWAGVHDDVPMHPVDIGGAQARSRAAVQRNLAEIFPGYYDNYFLPRGYAVANLDSIGTGGSTGCPTSGDRAEQAGTKAAVDWLNGRARGWAPDGTPVKATWSTGSVGMIGQSYNGTLPNMAAAGGVTGLKAIVPIAAISSWYDYYRANGGVVAPGGYQGEDLDVLAKVVLTRANPEVCAKVIDELTAAQDRETGDYGRVWAERDYVRDARNVKAAVMVVHGLNDWNVKVKNSVQWWNALKEAGVPRKLWLHQGDHATPFRWRVEEWLRQTHHWFDRWLYGIRNGITAEPRVDIERAPGRWETARDWPVPGTRTVPLSLNAGAQGQPGVLSPRPRPGAPQSMVDAGRTRTAEELLAGEDRADPNRLVYLTAELTEAVRVNGIPRMSVRASFDGGSAGADPGERSPYLTALLVDYGTDTRPTGARVDTGERVCFGEGVPGDDGCTTRLALRTETAPFKIVTRGWLDVRNRHGAGRTEPIAPGREYTFAWDLEPTDYVFKPGHRIGVVVLSTDYDFTLRYPAGTRLTLRPGSSSLLFPMAPGGSLEGLG</sequence>
<keyword evidence="10" id="KW-0732">Signal</keyword>
<evidence type="ECO:0000256" key="9">
    <source>
        <dbReference type="SAM" id="MobiDB-lite"/>
    </source>
</evidence>
<evidence type="ECO:0000259" key="11">
    <source>
        <dbReference type="SMART" id="SM00939"/>
    </source>
</evidence>
<evidence type="ECO:0000313" key="13">
    <source>
        <dbReference type="Proteomes" id="UP001500266"/>
    </source>
</evidence>
<keyword evidence="4" id="KW-0031">Aminopeptidase</keyword>
<keyword evidence="6" id="KW-0378">Hydrolase</keyword>
<dbReference type="SUPFAM" id="SSF49785">
    <property type="entry name" value="Galactose-binding domain-like"/>
    <property type="match status" value="1"/>
</dbReference>
<feature type="region of interest" description="Disordered" evidence="9">
    <location>
        <begin position="422"/>
        <end position="448"/>
    </location>
</feature>
<keyword evidence="13" id="KW-1185">Reference proteome</keyword>
<dbReference type="EC" id="3.4.14.11" evidence="3"/>
<comment type="caution">
    <text evidence="12">The sequence shown here is derived from an EMBL/GenBank/DDBJ whole genome shotgun (WGS) entry which is preliminary data.</text>
</comment>
<dbReference type="Gene3D" id="2.60.120.260">
    <property type="entry name" value="Galactose-binding domain-like"/>
    <property type="match status" value="1"/>
</dbReference>
<evidence type="ECO:0000313" key="12">
    <source>
        <dbReference type="EMBL" id="GAA4156370.1"/>
    </source>
</evidence>
<evidence type="ECO:0000256" key="7">
    <source>
        <dbReference type="ARBA" id="ARBA00022825"/>
    </source>
</evidence>
<dbReference type="InterPro" id="IPR008979">
    <property type="entry name" value="Galactose-bd-like_sf"/>
</dbReference>
<accession>A0ABP7ZFU0</accession>
<evidence type="ECO:0000256" key="4">
    <source>
        <dbReference type="ARBA" id="ARBA00022438"/>
    </source>
</evidence>
<protein>
    <recommendedName>
        <fullName evidence="3">Xaa-Pro dipeptidyl-peptidase</fullName>
        <ecNumber evidence="3">3.4.14.11</ecNumber>
    </recommendedName>
    <alternativeName>
        <fullName evidence="8">X-prolyl-dipeptidyl aminopeptidase</fullName>
    </alternativeName>
</protein>
<feature type="signal peptide" evidence="10">
    <location>
        <begin position="1"/>
        <end position="33"/>
    </location>
</feature>
<dbReference type="InterPro" id="IPR005674">
    <property type="entry name" value="CocE/Ser_esterase"/>
</dbReference>
<dbReference type="RefSeq" id="WP_345024841.1">
    <property type="nucleotide sequence ID" value="NZ_BAABDO010000142.1"/>
</dbReference>
<dbReference type="PRINTS" id="PR00923">
    <property type="entry name" value="LACTOPTASE"/>
</dbReference>
<dbReference type="InterPro" id="IPR000383">
    <property type="entry name" value="Xaa-Pro-like_dom"/>
</dbReference>
<dbReference type="NCBIfam" id="NF003780">
    <property type="entry name" value="PRK05371.1-1"/>
    <property type="match status" value="1"/>
</dbReference>
<gene>
    <name evidence="12" type="ORF">GCM10022416_57500</name>
</gene>
<evidence type="ECO:0000256" key="6">
    <source>
        <dbReference type="ARBA" id="ARBA00022801"/>
    </source>
</evidence>
<reference evidence="13" key="1">
    <citation type="journal article" date="2019" name="Int. J. Syst. Evol. Microbiol.">
        <title>The Global Catalogue of Microorganisms (GCM) 10K type strain sequencing project: providing services to taxonomists for standard genome sequencing and annotation.</title>
        <authorList>
            <consortium name="The Broad Institute Genomics Platform"/>
            <consortium name="The Broad Institute Genome Sequencing Center for Infectious Disease"/>
            <person name="Wu L."/>
            <person name="Ma J."/>
        </authorList>
    </citation>
    <scope>NUCLEOTIDE SEQUENCE [LARGE SCALE GENOMIC DNA]</scope>
    <source>
        <strain evidence="13">JCM 17316</strain>
    </source>
</reference>
<dbReference type="SMART" id="SM00939">
    <property type="entry name" value="PepX_C"/>
    <property type="match status" value="1"/>
</dbReference>
<evidence type="ECO:0000256" key="1">
    <source>
        <dbReference type="ARBA" id="ARBA00000123"/>
    </source>
</evidence>
<evidence type="ECO:0000256" key="8">
    <source>
        <dbReference type="ARBA" id="ARBA00030045"/>
    </source>
</evidence>
<evidence type="ECO:0000256" key="2">
    <source>
        <dbReference type="ARBA" id="ARBA00010819"/>
    </source>
</evidence>
<keyword evidence="5" id="KW-0645">Protease</keyword>
<evidence type="ECO:0000256" key="3">
    <source>
        <dbReference type="ARBA" id="ARBA00012463"/>
    </source>
</evidence>
<evidence type="ECO:0000256" key="5">
    <source>
        <dbReference type="ARBA" id="ARBA00022670"/>
    </source>
</evidence>
<comment type="similarity">
    <text evidence="2">Belongs to the peptidase S15 family.</text>
</comment>
<feature type="domain" description="Xaa-Pro dipeptidyl-peptidase C-terminal" evidence="11">
    <location>
        <begin position="375"/>
        <end position="637"/>
    </location>
</feature>
<dbReference type="SUPFAM" id="SSF53474">
    <property type="entry name" value="alpha/beta-Hydrolases"/>
    <property type="match status" value="1"/>
</dbReference>
<name>A0ABP7ZFU0_9ACTN</name>
<organism evidence="12 13">
    <name type="scientific">Actinomadura keratinilytica</name>
    <dbReference type="NCBI Taxonomy" id="547461"/>
    <lineage>
        <taxon>Bacteria</taxon>
        <taxon>Bacillati</taxon>
        <taxon>Actinomycetota</taxon>
        <taxon>Actinomycetes</taxon>
        <taxon>Streptosporangiales</taxon>
        <taxon>Thermomonosporaceae</taxon>
        <taxon>Actinomadura</taxon>
    </lineage>
</organism>
<proteinExistence type="inferred from homology"/>
<keyword evidence="7" id="KW-0720">Serine protease</keyword>
<comment type="catalytic activity">
    <reaction evidence="1">
        <text>Hydrolyzes Xaa-Pro-|- bonds to release unblocked, N-terminal dipeptides from substrates including Ala-Pro-|-p-nitroanilide and (sequentially) Tyr-Pro-|-Phe-Pro-|-Gly-Pro-|-Ile.</text>
        <dbReference type="EC" id="3.4.14.11"/>
    </reaction>
</comment>
<dbReference type="EMBL" id="BAABDO010000142">
    <property type="protein sequence ID" value="GAA4156370.1"/>
    <property type="molecule type" value="Genomic_DNA"/>
</dbReference>
<dbReference type="InterPro" id="IPR029058">
    <property type="entry name" value="AB_hydrolase_fold"/>
</dbReference>
<dbReference type="InterPro" id="IPR008252">
    <property type="entry name" value="Pept_S15_Xpro"/>
</dbReference>
<dbReference type="NCBIfam" id="TIGR00976">
    <property type="entry name" value="CocE_NonD"/>
    <property type="match status" value="1"/>
</dbReference>
<dbReference type="Gene3D" id="3.40.50.1820">
    <property type="entry name" value="alpha/beta hydrolase"/>
    <property type="match status" value="2"/>
</dbReference>